<reference evidence="4" key="2">
    <citation type="journal article" date="2013" name="PLoS Genet.">
        <title>Comparative genome structure, secondary metabolite, and effector coding capacity across Cochliobolus pathogens.</title>
        <authorList>
            <person name="Condon B.J."/>
            <person name="Leng Y."/>
            <person name="Wu D."/>
            <person name="Bushley K.E."/>
            <person name="Ohm R.A."/>
            <person name="Otillar R."/>
            <person name="Martin J."/>
            <person name="Schackwitz W."/>
            <person name="Grimwood J."/>
            <person name="MohdZainudin N."/>
            <person name="Xue C."/>
            <person name="Wang R."/>
            <person name="Manning V.A."/>
            <person name="Dhillon B."/>
            <person name="Tu Z.J."/>
            <person name="Steffenson B.J."/>
            <person name="Salamov A."/>
            <person name="Sun H."/>
            <person name="Lowry S."/>
            <person name="LaButti K."/>
            <person name="Han J."/>
            <person name="Copeland A."/>
            <person name="Lindquist E."/>
            <person name="Barry K."/>
            <person name="Schmutz J."/>
            <person name="Baker S.E."/>
            <person name="Ciuffetti L.M."/>
            <person name="Grigoriev I.V."/>
            <person name="Zhong S."/>
            <person name="Turgeon B.G."/>
        </authorList>
    </citation>
    <scope>NUCLEOTIDE SEQUENCE [LARGE SCALE GENOMIC DNA]</scope>
    <source>
        <strain evidence="4">C5 / ATCC 48332 / race O</strain>
    </source>
</reference>
<reference evidence="3 4" key="1">
    <citation type="journal article" date="2012" name="PLoS Pathog.">
        <title>Diverse lifestyles and strategies of plant pathogenesis encoded in the genomes of eighteen Dothideomycetes fungi.</title>
        <authorList>
            <person name="Ohm R.A."/>
            <person name="Feau N."/>
            <person name="Henrissat B."/>
            <person name="Schoch C.L."/>
            <person name="Horwitz B.A."/>
            <person name="Barry K.W."/>
            <person name="Condon B.J."/>
            <person name="Copeland A.C."/>
            <person name="Dhillon B."/>
            <person name="Glaser F."/>
            <person name="Hesse C.N."/>
            <person name="Kosti I."/>
            <person name="LaButti K."/>
            <person name="Lindquist E.A."/>
            <person name="Lucas S."/>
            <person name="Salamov A.A."/>
            <person name="Bradshaw R.E."/>
            <person name="Ciuffetti L."/>
            <person name="Hamelin R.C."/>
            <person name="Kema G.H.J."/>
            <person name="Lawrence C."/>
            <person name="Scott J.A."/>
            <person name="Spatafora J.W."/>
            <person name="Turgeon B.G."/>
            <person name="de Wit P.J.G.M."/>
            <person name="Zhong S."/>
            <person name="Goodwin S.B."/>
            <person name="Grigoriev I.V."/>
        </authorList>
    </citation>
    <scope>NUCLEOTIDE SEQUENCE [LARGE SCALE GENOMIC DNA]</scope>
    <source>
        <strain evidence="4">C5 / ATCC 48332 / race O</strain>
    </source>
</reference>
<name>M2UED9_COCH5</name>
<keyword evidence="4" id="KW-1185">Reference proteome</keyword>
<dbReference type="InterPro" id="IPR002018">
    <property type="entry name" value="CarbesteraseB"/>
</dbReference>
<dbReference type="InterPro" id="IPR050309">
    <property type="entry name" value="Type-B_Carboxylest/Lipase"/>
</dbReference>
<accession>M2UED9</accession>
<dbReference type="EMBL" id="KB445569">
    <property type="protein sequence ID" value="EMD96919.1"/>
    <property type="molecule type" value="Genomic_DNA"/>
</dbReference>
<dbReference type="SUPFAM" id="SSF53474">
    <property type="entry name" value="alpha/beta-Hydrolases"/>
    <property type="match status" value="1"/>
</dbReference>
<dbReference type="Gene3D" id="3.40.50.1820">
    <property type="entry name" value="alpha/beta hydrolase"/>
    <property type="match status" value="1"/>
</dbReference>
<sequence>MRVPSSVINGLQSLSLVGVLGQAAVAGANPLPPKAARAVVADGVASLQDGSVKGFTDSNGNSVFLGIPFAATTGGQNRWKAPQDARRLKQGEVLNATKYGPTCPQAITTTTWSQQGEDCLNLNIWVPSTQAQAKRGPQAPPQPPSTD</sequence>
<proteinExistence type="predicted"/>
<evidence type="ECO:0000313" key="4">
    <source>
        <dbReference type="Proteomes" id="UP000016936"/>
    </source>
</evidence>
<dbReference type="InterPro" id="IPR029058">
    <property type="entry name" value="AB_hydrolase_fold"/>
</dbReference>
<organism evidence="3 4">
    <name type="scientific">Cochliobolus heterostrophus (strain C5 / ATCC 48332 / race O)</name>
    <name type="common">Southern corn leaf blight fungus</name>
    <name type="synonym">Bipolaris maydis</name>
    <dbReference type="NCBI Taxonomy" id="701091"/>
    <lineage>
        <taxon>Eukaryota</taxon>
        <taxon>Fungi</taxon>
        <taxon>Dikarya</taxon>
        <taxon>Ascomycota</taxon>
        <taxon>Pezizomycotina</taxon>
        <taxon>Dothideomycetes</taxon>
        <taxon>Pleosporomycetidae</taxon>
        <taxon>Pleosporales</taxon>
        <taxon>Pleosporineae</taxon>
        <taxon>Pleosporaceae</taxon>
        <taxon>Bipolaris</taxon>
    </lineage>
</organism>
<dbReference type="Proteomes" id="UP000016936">
    <property type="component" value="Unassembled WGS sequence"/>
</dbReference>
<dbReference type="AlphaFoldDB" id="M2UED9"/>
<dbReference type="Pfam" id="PF00135">
    <property type="entry name" value="COesterase"/>
    <property type="match status" value="1"/>
</dbReference>
<evidence type="ECO:0000313" key="3">
    <source>
        <dbReference type="EMBL" id="EMD96919.1"/>
    </source>
</evidence>
<dbReference type="STRING" id="701091.M2UED9"/>
<evidence type="ECO:0000256" key="1">
    <source>
        <dbReference type="SAM" id="SignalP"/>
    </source>
</evidence>
<feature type="signal peptide" evidence="1">
    <location>
        <begin position="1"/>
        <end position="28"/>
    </location>
</feature>
<dbReference type="HOGENOM" id="CLU_1772469_0_0_1"/>
<keyword evidence="1" id="KW-0732">Signal</keyword>
<evidence type="ECO:0000259" key="2">
    <source>
        <dbReference type="Pfam" id="PF00135"/>
    </source>
</evidence>
<feature type="non-terminal residue" evidence="3">
    <location>
        <position position="147"/>
    </location>
</feature>
<dbReference type="PANTHER" id="PTHR11559">
    <property type="entry name" value="CARBOXYLESTERASE"/>
    <property type="match status" value="1"/>
</dbReference>
<gene>
    <name evidence="3" type="ORF">COCHEDRAFT_1163126</name>
</gene>
<protein>
    <recommendedName>
        <fullName evidence="2">Carboxylesterase type B domain-containing protein</fullName>
    </recommendedName>
</protein>
<feature type="domain" description="Carboxylesterase type B" evidence="2">
    <location>
        <begin position="45"/>
        <end position="135"/>
    </location>
</feature>
<feature type="chain" id="PRO_5004027527" description="Carboxylesterase type B domain-containing protein" evidence="1">
    <location>
        <begin position="29"/>
        <end position="147"/>
    </location>
</feature>